<evidence type="ECO:0000313" key="4">
    <source>
        <dbReference type="EMBL" id="MFD2420921.1"/>
    </source>
</evidence>
<gene>
    <name evidence="4" type="ORF">ACFSXZ_31785</name>
</gene>
<sequence length="427" mass="43923">MSTVTGDTAVLDALRAATGGEARLAGPGDEIDGVAPTFVVAPAGTAEAAEVMRIAAARELAVVPSGTGTKLAWGAPPARADLLVRTHRMNRVIEHGAGDLVVHAEAGVTLPALGEHLAPARQRLALDPVLPPGTTSAGTVGGVIATAVSGPLRLSHGAPRDLLIGITMVRADGMVAKAGGKVVKNVAGYDLGKLLTGSWGTLGLITEAVFRLHPLPALARWVVAPARTPAETYDLVRRLIHAQVVPTALEIDQPADSAGTLAVALEGIPEGVDGRVARVLELLGEGARVSENAPDWWGRAPWEGGDVALRLTHEIAGLPRLLDAFAETARRHGLRVAVRGSAGVGVLHGVLSGVPDADPAGVAAVVTELREQAAAWSGDVVVLDAPPPVKAAVDVWGPVRGLHLMRRVKDQFDPGHRLAPGRFVGGI</sequence>
<reference evidence="5" key="1">
    <citation type="journal article" date="2019" name="Int. J. Syst. Evol. Microbiol.">
        <title>The Global Catalogue of Microorganisms (GCM) 10K type strain sequencing project: providing services to taxonomists for standard genome sequencing and annotation.</title>
        <authorList>
            <consortium name="The Broad Institute Genomics Platform"/>
            <consortium name="The Broad Institute Genome Sequencing Center for Infectious Disease"/>
            <person name="Wu L."/>
            <person name="Ma J."/>
        </authorList>
    </citation>
    <scope>NUCLEOTIDE SEQUENCE [LARGE SCALE GENOMIC DNA]</scope>
    <source>
        <strain evidence="5">CGMCC 4.7645</strain>
    </source>
</reference>
<accession>A0ABW5G7N8</accession>
<dbReference type="InterPro" id="IPR016169">
    <property type="entry name" value="FAD-bd_PCMH_sub2"/>
</dbReference>
<protein>
    <submittedName>
        <fullName evidence="4">FAD-binding oxidoreductase</fullName>
    </submittedName>
</protein>
<evidence type="ECO:0000313" key="5">
    <source>
        <dbReference type="Proteomes" id="UP001597417"/>
    </source>
</evidence>
<feature type="domain" description="FAD-binding PCMH-type" evidence="3">
    <location>
        <begin position="31"/>
        <end position="215"/>
    </location>
</feature>
<dbReference type="SUPFAM" id="SSF56176">
    <property type="entry name" value="FAD-binding/transporter-associated domain-like"/>
    <property type="match status" value="1"/>
</dbReference>
<dbReference type="SUPFAM" id="SSF55103">
    <property type="entry name" value="FAD-linked oxidases, C-terminal domain"/>
    <property type="match status" value="1"/>
</dbReference>
<dbReference type="RefSeq" id="WP_378269228.1">
    <property type="nucleotide sequence ID" value="NZ_JBHUKR010000021.1"/>
</dbReference>
<comment type="caution">
    <text evidence="4">The sequence shown here is derived from an EMBL/GenBank/DDBJ whole genome shotgun (WGS) entry which is preliminary data.</text>
</comment>
<evidence type="ECO:0000256" key="2">
    <source>
        <dbReference type="ARBA" id="ARBA00022827"/>
    </source>
</evidence>
<evidence type="ECO:0000256" key="1">
    <source>
        <dbReference type="ARBA" id="ARBA00022630"/>
    </source>
</evidence>
<dbReference type="Gene3D" id="3.30.465.10">
    <property type="match status" value="1"/>
</dbReference>
<organism evidence="4 5">
    <name type="scientific">Amycolatopsis pigmentata</name>
    <dbReference type="NCBI Taxonomy" id="450801"/>
    <lineage>
        <taxon>Bacteria</taxon>
        <taxon>Bacillati</taxon>
        <taxon>Actinomycetota</taxon>
        <taxon>Actinomycetes</taxon>
        <taxon>Pseudonocardiales</taxon>
        <taxon>Pseudonocardiaceae</taxon>
        <taxon>Amycolatopsis</taxon>
    </lineage>
</organism>
<keyword evidence="2" id="KW-0274">FAD</keyword>
<dbReference type="EMBL" id="JBHUKR010000021">
    <property type="protein sequence ID" value="MFD2420921.1"/>
    <property type="molecule type" value="Genomic_DNA"/>
</dbReference>
<keyword evidence="5" id="KW-1185">Reference proteome</keyword>
<dbReference type="InterPro" id="IPR006094">
    <property type="entry name" value="Oxid_FAD_bind_N"/>
</dbReference>
<dbReference type="InterPro" id="IPR036318">
    <property type="entry name" value="FAD-bd_PCMH-like_sf"/>
</dbReference>
<dbReference type="Proteomes" id="UP001597417">
    <property type="component" value="Unassembled WGS sequence"/>
</dbReference>
<dbReference type="PANTHER" id="PTHR11748:SF103">
    <property type="entry name" value="GLYCOLATE OXIDASE SUBUNIT GLCE"/>
    <property type="match status" value="1"/>
</dbReference>
<proteinExistence type="predicted"/>
<keyword evidence="1" id="KW-0285">Flavoprotein</keyword>
<dbReference type="InterPro" id="IPR016164">
    <property type="entry name" value="FAD-linked_Oxase-like_C"/>
</dbReference>
<dbReference type="PANTHER" id="PTHR11748">
    <property type="entry name" value="D-LACTATE DEHYDROGENASE"/>
    <property type="match status" value="1"/>
</dbReference>
<evidence type="ECO:0000259" key="3">
    <source>
        <dbReference type="PROSITE" id="PS51387"/>
    </source>
</evidence>
<dbReference type="InterPro" id="IPR016166">
    <property type="entry name" value="FAD-bd_PCMH"/>
</dbReference>
<dbReference type="Pfam" id="PF01565">
    <property type="entry name" value="FAD_binding_4"/>
    <property type="match status" value="1"/>
</dbReference>
<dbReference type="PROSITE" id="PS51387">
    <property type="entry name" value="FAD_PCMH"/>
    <property type="match status" value="1"/>
</dbReference>
<name>A0ABW5G7N8_9PSEU</name>